<dbReference type="Pfam" id="PF13487">
    <property type="entry name" value="HD_5"/>
    <property type="match status" value="1"/>
</dbReference>
<dbReference type="eggNOG" id="COG2206">
    <property type="taxonomic scope" value="Bacteria"/>
</dbReference>
<dbReference type="GO" id="GO:0016787">
    <property type="term" value="F:hydrolase activity"/>
    <property type="evidence" value="ECO:0007669"/>
    <property type="project" value="UniProtKB-KW"/>
</dbReference>
<dbReference type="InterPro" id="IPR006675">
    <property type="entry name" value="HDIG_dom"/>
</dbReference>
<proteinExistence type="predicted"/>
<dbReference type="KEGG" id="tjr:TherJR_1574"/>
<dbReference type="AlphaFoldDB" id="D5XFK5"/>
<dbReference type="SUPFAM" id="SSF109604">
    <property type="entry name" value="HD-domain/PDEase-like"/>
    <property type="match status" value="1"/>
</dbReference>
<dbReference type="PROSITE" id="PS51832">
    <property type="entry name" value="HD_GYP"/>
    <property type="match status" value="1"/>
</dbReference>
<name>D5XFK5_THEPJ</name>
<feature type="domain" description="HD-GYP" evidence="1">
    <location>
        <begin position="106"/>
        <end position="301"/>
    </location>
</feature>
<dbReference type="OrthoDB" id="9798833at2"/>
<protein>
    <submittedName>
        <fullName evidence="2">Metal dependent phosphohydrolase</fullName>
    </submittedName>
</protein>
<dbReference type="PANTHER" id="PTHR43155:SF2">
    <property type="entry name" value="CYCLIC DI-GMP PHOSPHODIESTERASE PA4108"/>
    <property type="match status" value="1"/>
</dbReference>
<evidence type="ECO:0000259" key="1">
    <source>
        <dbReference type="PROSITE" id="PS51832"/>
    </source>
</evidence>
<dbReference type="NCBIfam" id="TIGR00277">
    <property type="entry name" value="HDIG"/>
    <property type="match status" value="1"/>
</dbReference>
<keyword evidence="2" id="KW-0378">Hydrolase</keyword>
<dbReference type="STRING" id="635013.TherJR_1574"/>
<evidence type="ECO:0000313" key="2">
    <source>
        <dbReference type="EMBL" id="ADG82426.1"/>
    </source>
</evidence>
<dbReference type="InterPro" id="IPR037522">
    <property type="entry name" value="HD_GYP_dom"/>
</dbReference>
<sequence length="352" mass="39719">MKQLKVDQLEPDMILAESVYSASGKVLLAEGTKLTPDLIKRLMEMQVPRVCVNDENTIPIDPNEVLTNRVHTQALRILGTVIPADLCGSRLEDAQFRYELVAETIAKIMETKEVHELFLDLRTIDDDTLDHSITVCVLSLIVGAALKFTPDRLYMLGIGAMVHDIGKKAVPPEILAKREDLTPQETEIFQAHVKEGYRILREHGFDVPIAKVALYHHERWNGSGYVNRLAGDNIDIFSRIVQTADVYDDLIRGLTYKQKYLPHEAMEYLYGAGNFYFDVRVVKAFTSSISAYPLGSLVKLSTGEIGVVVNVQKTSAPRPIVKICYDKNNNRLDYPRQIDLSEEKTIFITKIL</sequence>
<dbReference type="EMBL" id="CP002028">
    <property type="protein sequence ID" value="ADG82426.1"/>
    <property type="molecule type" value="Genomic_DNA"/>
</dbReference>
<gene>
    <name evidence="2" type="ordered locus">TherJR_1574</name>
</gene>
<dbReference type="Proteomes" id="UP000002377">
    <property type="component" value="Chromosome"/>
</dbReference>
<evidence type="ECO:0000313" key="3">
    <source>
        <dbReference type="Proteomes" id="UP000002377"/>
    </source>
</evidence>
<dbReference type="CDD" id="cd00077">
    <property type="entry name" value="HDc"/>
    <property type="match status" value="1"/>
</dbReference>
<dbReference type="RefSeq" id="WP_013120441.1">
    <property type="nucleotide sequence ID" value="NC_014152.1"/>
</dbReference>
<dbReference type="HOGENOM" id="CLU_000445_92_1_9"/>
<dbReference type="Gene3D" id="1.10.3210.10">
    <property type="entry name" value="Hypothetical protein af1432"/>
    <property type="match status" value="1"/>
</dbReference>
<reference evidence="2 3" key="1">
    <citation type="submission" date="2010-05" db="EMBL/GenBank/DDBJ databases">
        <title>Complete sequence of Thermincola sp. JR.</title>
        <authorList>
            <consortium name="US DOE Joint Genome Institute"/>
            <person name="Lucas S."/>
            <person name="Copeland A."/>
            <person name="Lapidus A."/>
            <person name="Cheng J.-F."/>
            <person name="Bruce D."/>
            <person name="Goodwin L."/>
            <person name="Pitluck S."/>
            <person name="Chertkov O."/>
            <person name="Detter J.C."/>
            <person name="Han C."/>
            <person name="Tapia R."/>
            <person name="Land M."/>
            <person name="Hauser L."/>
            <person name="Kyrpides N."/>
            <person name="Mikhailova N."/>
            <person name="Hazen T.C."/>
            <person name="Woyke T."/>
        </authorList>
    </citation>
    <scope>NUCLEOTIDE SEQUENCE [LARGE SCALE GENOMIC DNA]</scope>
    <source>
        <strain evidence="2 3">JR</strain>
    </source>
</reference>
<dbReference type="InterPro" id="IPR003607">
    <property type="entry name" value="HD/PDEase_dom"/>
</dbReference>
<dbReference type="PANTHER" id="PTHR43155">
    <property type="entry name" value="CYCLIC DI-GMP PHOSPHODIESTERASE PA4108-RELATED"/>
    <property type="match status" value="1"/>
</dbReference>
<organism evidence="2 3">
    <name type="scientific">Thermincola potens (strain JR)</name>
    <dbReference type="NCBI Taxonomy" id="635013"/>
    <lineage>
        <taxon>Bacteria</taxon>
        <taxon>Bacillati</taxon>
        <taxon>Bacillota</taxon>
        <taxon>Clostridia</taxon>
        <taxon>Eubacteriales</taxon>
        <taxon>Thermincolaceae</taxon>
        <taxon>Thermincola</taxon>
    </lineage>
</organism>
<keyword evidence="3" id="KW-1185">Reference proteome</keyword>
<accession>D5XFK5</accession>